<evidence type="ECO:0000256" key="4">
    <source>
        <dbReference type="ARBA" id="ARBA00023004"/>
    </source>
</evidence>
<sequence length="150" mass="16538">MKIFLKINKKDMEFDIKGSETVYDILKSINITSVRKSCDSGVCGLCTVLLNGKPIPSCSYLAAKADGGHITTIEAVEEEAEKFGRFMNEEGAVQCAYCTPGFVLTVMSMKDNLKNFDDESINKYLVGNLCRCSGYQGHLRAIKKYLGVAE</sequence>
<dbReference type="Pfam" id="PF01799">
    <property type="entry name" value="Fer2_2"/>
    <property type="match status" value="1"/>
</dbReference>
<dbReference type="InterPro" id="IPR051452">
    <property type="entry name" value="Diverse_Oxidoreductases"/>
</dbReference>
<evidence type="ECO:0000313" key="8">
    <source>
        <dbReference type="Proteomes" id="UP000190105"/>
    </source>
</evidence>
<dbReference type="InterPro" id="IPR006058">
    <property type="entry name" value="2Fe2S_fd_BS"/>
</dbReference>
<dbReference type="Gene3D" id="1.10.150.120">
    <property type="entry name" value="[2Fe-2S]-binding domain"/>
    <property type="match status" value="1"/>
</dbReference>
<dbReference type="InterPro" id="IPR012675">
    <property type="entry name" value="Beta-grasp_dom_sf"/>
</dbReference>
<dbReference type="PROSITE" id="PS51085">
    <property type="entry name" value="2FE2S_FER_2"/>
    <property type="match status" value="1"/>
</dbReference>
<keyword evidence="2" id="KW-0479">Metal-binding</keyword>
<dbReference type="RefSeq" id="WP_078697492.1">
    <property type="nucleotide sequence ID" value="NZ_FUYH01000026.1"/>
</dbReference>
<feature type="domain" description="2Fe-2S ferredoxin-type" evidence="6">
    <location>
        <begin position="1"/>
        <end position="76"/>
    </location>
</feature>
<dbReference type="PANTHER" id="PTHR44379">
    <property type="entry name" value="OXIDOREDUCTASE WITH IRON-SULFUR SUBUNIT"/>
    <property type="match status" value="1"/>
</dbReference>
<dbReference type="Proteomes" id="UP000190105">
    <property type="component" value="Unassembled WGS sequence"/>
</dbReference>
<dbReference type="GO" id="GO:0046872">
    <property type="term" value="F:metal ion binding"/>
    <property type="evidence" value="ECO:0007669"/>
    <property type="project" value="UniProtKB-KW"/>
</dbReference>
<evidence type="ECO:0000259" key="6">
    <source>
        <dbReference type="PROSITE" id="PS51085"/>
    </source>
</evidence>
<dbReference type="OrthoDB" id="9796880at2"/>
<dbReference type="InterPro" id="IPR001041">
    <property type="entry name" value="2Fe-2S_ferredoxin-type"/>
</dbReference>
<dbReference type="PANTHER" id="PTHR44379:SF8">
    <property type="entry name" value="XANTHINE DEHYDROGENASE IRON-SULFUR-BINDING SUBUNIT XDHC-RELATED"/>
    <property type="match status" value="1"/>
</dbReference>
<keyword evidence="4" id="KW-0408">Iron</keyword>
<dbReference type="Pfam" id="PF00111">
    <property type="entry name" value="Fer2"/>
    <property type="match status" value="1"/>
</dbReference>
<keyword evidence="1" id="KW-0001">2Fe-2S</keyword>
<dbReference type="InterPro" id="IPR002888">
    <property type="entry name" value="2Fe-2S-bd"/>
</dbReference>
<keyword evidence="8" id="KW-1185">Reference proteome</keyword>
<dbReference type="SUPFAM" id="SSF54292">
    <property type="entry name" value="2Fe-2S ferredoxin-like"/>
    <property type="match status" value="1"/>
</dbReference>
<evidence type="ECO:0000256" key="5">
    <source>
        <dbReference type="ARBA" id="ARBA00023014"/>
    </source>
</evidence>
<dbReference type="CDD" id="cd00207">
    <property type="entry name" value="fer2"/>
    <property type="match status" value="1"/>
</dbReference>
<keyword evidence="5" id="KW-0411">Iron-sulfur</keyword>
<gene>
    <name evidence="7" type="ORF">SAMN05443428_12618</name>
</gene>
<evidence type="ECO:0000256" key="3">
    <source>
        <dbReference type="ARBA" id="ARBA00023002"/>
    </source>
</evidence>
<keyword evidence="3" id="KW-0560">Oxidoreductase</keyword>
<dbReference type="AlphaFoldDB" id="A0A1T4Y7N5"/>
<name>A0A1T4Y7N5_9CLOT</name>
<dbReference type="SUPFAM" id="SSF47741">
    <property type="entry name" value="CO dehydrogenase ISP C-domain like"/>
    <property type="match status" value="1"/>
</dbReference>
<dbReference type="InterPro" id="IPR036884">
    <property type="entry name" value="2Fe-2S-bd_dom_sf"/>
</dbReference>
<reference evidence="8" key="1">
    <citation type="submission" date="2017-02" db="EMBL/GenBank/DDBJ databases">
        <authorList>
            <person name="Varghese N."/>
            <person name="Submissions S."/>
        </authorList>
    </citation>
    <scope>NUCLEOTIDE SEQUENCE [LARGE SCALE GENOMIC DNA]</scope>
    <source>
        <strain evidence="8">USBA 833</strain>
    </source>
</reference>
<dbReference type="STRING" id="1147123.SAMN05443428_12618"/>
<organism evidence="7 8">
    <name type="scientific">Caloramator quimbayensis</name>
    <dbReference type="NCBI Taxonomy" id="1147123"/>
    <lineage>
        <taxon>Bacteria</taxon>
        <taxon>Bacillati</taxon>
        <taxon>Bacillota</taxon>
        <taxon>Clostridia</taxon>
        <taxon>Eubacteriales</taxon>
        <taxon>Clostridiaceae</taxon>
        <taxon>Caloramator</taxon>
    </lineage>
</organism>
<dbReference type="GO" id="GO:0051537">
    <property type="term" value="F:2 iron, 2 sulfur cluster binding"/>
    <property type="evidence" value="ECO:0007669"/>
    <property type="project" value="UniProtKB-KW"/>
</dbReference>
<accession>A0A1T4Y7N5</accession>
<evidence type="ECO:0000256" key="2">
    <source>
        <dbReference type="ARBA" id="ARBA00022723"/>
    </source>
</evidence>
<evidence type="ECO:0000313" key="7">
    <source>
        <dbReference type="EMBL" id="SKA97730.1"/>
    </source>
</evidence>
<dbReference type="GO" id="GO:0016491">
    <property type="term" value="F:oxidoreductase activity"/>
    <property type="evidence" value="ECO:0007669"/>
    <property type="project" value="UniProtKB-KW"/>
</dbReference>
<dbReference type="PROSITE" id="PS00197">
    <property type="entry name" value="2FE2S_FER_1"/>
    <property type="match status" value="1"/>
</dbReference>
<proteinExistence type="predicted"/>
<dbReference type="InterPro" id="IPR036010">
    <property type="entry name" value="2Fe-2S_ferredoxin-like_sf"/>
</dbReference>
<dbReference type="EMBL" id="FUYH01000026">
    <property type="protein sequence ID" value="SKA97730.1"/>
    <property type="molecule type" value="Genomic_DNA"/>
</dbReference>
<evidence type="ECO:0000256" key="1">
    <source>
        <dbReference type="ARBA" id="ARBA00022714"/>
    </source>
</evidence>
<protein>
    <submittedName>
        <fullName evidence="7">Carbon-monoxide dehydrogenase small subunit</fullName>
    </submittedName>
</protein>
<dbReference type="Gene3D" id="3.10.20.30">
    <property type="match status" value="1"/>
</dbReference>